<proteinExistence type="predicted"/>
<accession>A0A452YKW6</accession>
<dbReference type="EnsemblPlants" id="AET1Gv20451400.1">
    <property type="protein sequence ID" value="AET1Gv20451400.1"/>
    <property type="gene ID" value="AET1Gv20451400"/>
</dbReference>
<protein>
    <submittedName>
        <fullName evidence="3">Uncharacterized protein</fullName>
    </submittedName>
</protein>
<keyword evidence="4" id="KW-1185">Reference proteome</keyword>
<feature type="compositionally biased region" description="Low complexity" evidence="1">
    <location>
        <begin position="63"/>
        <end position="82"/>
    </location>
</feature>
<dbReference type="AlphaFoldDB" id="A0A452YKW6"/>
<reference evidence="4" key="2">
    <citation type="journal article" date="2017" name="Nat. Plants">
        <title>The Aegilops tauschii genome reveals multiple impacts of transposons.</title>
        <authorList>
            <person name="Zhao G."/>
            <person name="Zou C."/>
            <person name="Li K."/>
            <person name="Wang K."/>
            <person name="Li T."/>
            <person name="Gao L."/>
            <person name="Zhang X."/>
            <person name="Wang H."/>
            <person name="Yang Z."/>
            <person name="Liu X."/>
            <person name="Jiang W."/>
            <person name="Mao L."/>
            <person name="Kong X."/>
            <person name="Jiao Y."/>
            <person name="Jia J."/>
        </authorList>
    </citation>
    <scope>NUCLEOTIDE SEQUENCE [LARGE SCALE GENOMIC DNA]</scope>
    <source>
        <strain evidence="4">cv. AL8/78</strain>
    </source>
</reference>
<evidence type="ECO:0000313" key="4">
    <source>
        <dbReference type="Proteomes" id="UP000015105"/>
    </source>
</evidence>
<reference evidence="3" key="4">
    <citation type="submission" date="2019-03" db="UniProtKB">
        <authorList>
            <consortium name="EnsemblPlants"/>
        </authorList>
    </citation>
    <scope>IDENTIFICATION</scope>
</reference>
<feature type="region of interest" description="Disordered" evidence="1">
    <location>
        <begin position="46"/>
        <end position="94"/>
    </location>
</feature>
<evidence type="ECO:0000313" key="3">
    <source>
        <dbReference type="EnsemblPlants" id="AET1Gv20451400.1"/>
    </source>
</evidence>
<name>A0A452YKW6_AEGTS</name>
<evidence type="ECO:0000256" key="1">
    <source>
        <dbReference type="SAM" id="MobiDB-lite"/>
    </source>
</evidence>
<reference evidence="3" key="5">
    <citation type="journal article" date="2021" name="G3 (Bethesda)">
        <title>Aegilops tauschii genome assembly Aet v5.0 features greater sequence contiguity and improved annotation.</title>
        <authorList>
            <person name="Wang L."/>
            <person name="Zhu T."/>
            <person name="Rodriguez J.C."/>
            <person name="Deal K.R."/>
            <person name="Dubcovsky J."/>
            <person name="McGuire P.E."/>
            <person name="Lux T."/>
            <person name="Spannagl M."/>
            <person name="Mayer K.F.X."/>
            <person name="Baldrich P."/>
            <person name="Meyers B.C."/>
            <person name="Huo N."/>
            <person name="Gu Y.Q."/>
            <person name="Zhou H."/>
            <person name="Devos K.M."/>
            <person name="Bennetzen J.L."/>
            <person name="Unver T."/>
            <person name="Budak H."/>
            <person name="Gulick P.J."/>
            <person name="Galiba G."/>
            <person name="Kalapos B."/>
            <person name="Nelson D.R."/>
            <person name="Li P."/>
            <person name="You F.M."/>
            <person name="Luo M.C."/>
            <person name="Dvorak J."/>
        </authorList>
    </citation>
    <scope>NUCLEOTIDE SEQUENCE [LARGE SCALE GENOMIC DNA]</scope>
    <source>
        <strain evidence="3">cv. AL8/78</strain>
    </source>
</reference>
<evidence type="ECO:0000256" key="2">
    <source>
        <dbReference type="SAM" id="Phobius"/>
    </source>
</evidence>
<reference evidence="4" key="1">
    <citation type="journal article" date="2014" name="Science">
        <title>Ancient hybridizations among the ancestral genomes of bread wheat.</title>
        <authorList>
            <consortium name="International Wheat Genome Sequencing Consortium,"/>
            <person name="Marcussen T."/>
            <person name="Sandve S.R."/>
            <person name="Heier L."/>
            <person name="Spannagl M."/>
            <person name="Pfeifer M."/>
            <person name="Jakobsen K.S."/>
            <person name="Wulff B.B."/>
            <person name="Steuernagel B."/>
            <person name="Mayer K.F."/>
            <person name="Olsen O.A."/>
        </authorList>
    </citation>
    <scope>NUCLEOTIDE SEQUENCE [LARGE SCALE GENOMIC DNA]</scope>
    <source>
        <strain evidence="4">cv. AL8/78</strain>
    </source>
</reference>
<feature type="transmembrane region" description="Helical" evidence="2">
    <location>
        <begin position="105"/>
        <end position="129"/>
    </location>
</feature>
<dbReference type="Gramene" id="AET1Gv20451400.1">
    <property type="protein sequence ID" value="AET1Gv20451400.1"/>
    <property type="gene ID" value="AET1Gv20451400"/>
</dbReference>
<dbReference type="Proteomes" id="UP000015105">
    <property type="component" value="Chromosome 1D"/>
</dbReference>
<reference evidence="3" key="3">
    <citation type="journal article" date="2017" name="Nature">
        <title>Genome sequence of the progenitor of the wheat D genome Aegilops tauschii.</title>
        <authorList>
            <person name="Luo M.C."/>
            <person name="Gu Y.Q."/>
            <person name="Puiu D."/>
            <person name="Wang H."/>
            <person name="Twardziok S.O."/>
            <person name="Deal K.R."/>
            <person name="Huo N."/>
            <person name="Zhu T."/>
            <person name="Wang L."/>
            <person name="Wang Y."/>
            <person name="McGuire P.E."/>
            <person name="Liu S."/>
            <person name="Long H."/>
            <person name="Ramasamy R.K."/>
            <person name="Rodriguez J.C."/>
            <person name="Van S.L."/>
            <person name="Yuan L."/>
            <person name="Wang Z."/>
            <person name="Xia Z."/>
            <person name="Xiao L."/>
            <person name="Anderson O.D."/>
            <person name="Ouyang S."/>
            <person name="Liang Y."/>
            <person name="Zimin A.V."/>
            <person name="Pertea G."/>
            <person name="Qi P."/>
            <person name="Bennetzen J.L."/>
            <person name="Dai X."/>
            <person name="Dawson M.W."/>
            <person name="Muller H.G."/>
            <person name="Kugler K."/>
            <person name="Rivarola-Duarte L."/>
            <person name="Spannagl M."/>
            <person name="Mayer K.F.X."/>
            <person name="Lu F.H."/>
            <person name="Bevan M.W."/>
            <person name="Leroy P."/>
            <person name="Li P."/>
            <person name="You F.M."/>
            <person name="Sun Q."/>
            <person name="Liu Z."/>
            <person name="Lyons E."/>
            <person name="Wicker T."/>
            <person name="Salzberg S.L."/>
            <person name="Devos K.M."/>
            <person name="Dvorak J."/>
        </authorList>
    </citation>
    <scope>NUCLEOTIDE SEQUENCE [LARGE SCALE GENOMIC DNA]</scope>
    <source>
        <strain evidence="3">cv. AL8/78</strain>
    </source>
</reference>
<keyword evidence="2" id="KW-1133">Transmembrane helix</keyword>
<keyword evidence="2" id="KW-0812">Transmembrane</keyword>
<sequence>MRRGSKSLAAAPIPFRAWHHISLPHPSSFTSGRRHGQAGVVVRHPATTPLPSLQRHPSPTPTPTTSIHHSPPSPATAASCTPDQTRAARASGHPRERPRAAALSLFLPCCCSSTFLPLLTLLLLFYFFLHPRCPAPSLNLLLLSRFATPHVSTAASLLLSLAPPYCCYYSFPLLLSHLPYPCCFSPHAHAAAPFPI</sequence>
<keyword evidence="2" id="KW-0472">Membrane</keyword>
<organism evidence="3 4">
    <name type="scientific">Aegilops tauschii subsp. strangulata</name>
    <name type="common">Goatgrass</name>
    <dbReference type="NCBI Taxonomy" id="200361"/>
    <lineage>
        <taxon>Eukaryota</taxon>
        <taxon>Viridiplantae</taxon>
        <taxon>Streptophyta</taxon>
        <taxon>Embryophyta</taxon>
        <taxon>Tracheophyta</taxon>
        <taxon>Spermatophyta</taxon>
        <taxon>Magnoliopsida</taxon>
        <taxon>Liliopsida</taxon>
        <taxon>Poales</taxon>
        <taxon>Poaceae</taxon>
        <taxon>BOP clade</taxon>
        <taxon>Pooideae</taxon>
        <taxon>Triticodae</taxon>
        <taxon>Triticeae</taxon>
        <taxon>Triticinae</taxon>
        <taxon>Aegilops</taxon>
    </lineage>
</organism>